<keyword evidence="3" id="KW-1185">Reference proteome</keyword>
<proteinExistence type="predicted"/>
<dbReference type="RefSeq" id="WP_284913785.1">
    <property type="nucleotide sequence ID" value="NZ_CP126980.1"/>
</dbReference>
<feature type="signal peptide" evidence="1">
    <location>
        <begin position="1"/>
        <end position="30"/>
    </location>
</feature>
<keyword evidence="1" id="KW-0732">Signal</keyword>
<gene>
    <name evidence="2" type="ORF">ACTOB_004527</name>
</gene>
<evidence type="ECO:0000313" key="3">
    <source>
        <dbReference type="Proteomes" id="UP001240150"/>
    </source>
</evidence>
<protein>
    <recommendedName>
        <fullName evidence="4">Streptomyces killer toxin-like beta/gamma crystallin domain-containing protein</fullName>
    </recommendedName>
</protein>
<dbReference type="Proteomes" id="UP001240150">
    <property type="component" value="Chromosome"/>
</dbReference>
<reference evidence="2 3" key="1">
    <citation type="submission" date="2023-06" db="EMBL/GenBank/DDBJ databases">
        <authorList>
            <person name="Yushchuk O."/>
            <person name="Binda E."/>
            <person name="Ruckert-Reed C."/>
            <person name="Fedorenko V."/>
            <person name="Kalinowski J."/>
            <person name="Marinelli F."/>
        </authorList>
    </citation>
    <scope>NUCLEOTIDE SEQUENCE [LARGE SCALE GENOMIC DNA]</scope>
    <source>
        <strain evidence="2 3">NRRL 3884</strain>
    </source>
</reference>
<evidence type="ECO:0008006" key="4">
    <source>
        <dbReference type="Google" id="ProtNLM"/>
    </source>
</evidence>
<feature type="chain" id="PRO_5045466343" description="Streptomyces killer toxin-like beta/gamma crystallin domain-containing protein" evidence="1">
    <location>
        <begin position="31"/>
        <end position="103"/>
    </location>
</feature>
<sequence>MKIATKLAGVASAALLGMGGVLFAATPAQAYVSNCQAWTSNNAGYAVCWAGTGSFRVLVDCANVGRVSTIGGDWIYRQENQSTQASIAGCGSGYATNVRWDAR</sequence>
<name>A0ABY8W861_9ACTN</name>
<evidence type="ECO:0000256" key="1">
    <source>
        <dbReference type="SAM" id="SignalP"/>
    </source>
</evidence>
<accession>A0ABY8W861</accession>
<evidence type="ECO:0000313" key="2">
    <source>
        <dbReference type="EMBL" id="WIM92579.1"/>
    </source>
</evidence>
<organism evidence="2 3">
    <name type="scientific">Actinoplanes oblitus</name>
    <dbReference type="NCBI Taxonomy" id="3040509"/>
    <lineage>
        <taxon>Bacteria</taxon>
        <taxon>Bacillati</taxon>
        <taxon>Actinomycetota</taxon>
        <taxon>Actinomycetes</taxon>
        <taxon>Micromonosporales</taxon>
        <taxon>Micromonosporaceae</taxon>
        <taxon>Actinoplanes</taxon>
    </lineage>
</organism>
<dbReference type="EMBL" id="CP126980">
    <property type="protein sequence ID" value="WIM92579.1"/>
    <property type="molecule type" value="Genomic_DNA"/>
</dbReference>